<dbReference type="SUPFAM" id="SSF48264">
    <property type="entry name" value="Cytochrome P450"/>
    <property type="match status" value="1"/>
</dbReference>
<keyword evidence="5 9" id="KW-0560">Oxidoreductase</keyword>
<dbReference type="RefSeq" id="XP_046065810.1">
    <property type="nucleotide sequence ID" value="XM_046214630.1"/>
</dbReference>
<protein>
    <submittedName>
        <fullName evidence="11">Cytochrome P450 monooxygenase</fullName>
    </submittedName>
</protein>
<keyword evidence="6 8" id="KW-0408">Iron</keyword>
<evidence type="ECO:0000256" key="7">
    <source>
        <dbReference type="ARBA" id="ARBA00023033"/>
    </source>
</evidence>
<sequence>MTPHDPLTFQLHLFLAVQATVAVLLAWLIGKIIYNLYFHPLRNYPGPFLARATSLYSTFFDYRGDLHTKSKELHDAYGEVVRTAPNSLSYNSAQAWEEICGHRKASHQELFDKDQEFFGEQPNSKPNIVAAVGEEHRRLRRLLAHAFSDKALREQESCIQGYVDLFISQLRKRATEGDGVVDMVNWFNFMTFDVIGDLAFGESFALLEDGICKRYLTSLLGLLEWGAFNRNVKRILPESCKGLATYMVPKNHSEDRMYQYYLSKDKLSRRIALDTDRRDFVHHMLKGSQEAIGPGGLTFEEMTSQGTLLLVAGSETTATLLSGMLYYLLKHPSAMTRLTTEIRSSFTSSTEIHVQNVTPLPYLHAVIEESLRMYPPVPNVLPRKAPAPGVVVCGQFVPPGTSLGMHHWSCYHSSKNFFAPDEFHPERWIPGKDERFANDNKNAFHPFSYGPRNCLGKNLAYAELRLTVSKFFWNFDVELQQKPGSKEWLQQRSNTLWMKNALNVKLFPRDVV</sequence>
<dbReference type="GO" id="GO:0020037">
    <property type="term" value="F:heme binding"/>
    <property type="evidence" value="ECO:0007669"/>
    <property type="project" value="InterPro"/>
</dbReference>
<comment type="cofactor">
    <cofactor evidence="1 8">
        <name>heme</name>
        <dbReference type="ChEBI" id="CHEBI:30413"/>
    </cofactor>
</comment>
<dbReference type="EMBL" id="JAJTJA010000015">
    <property type="protein sequence ID" value="KAH8689456.1"/>
    <property type="molecule type" value="Genomic_DNA"/>
</dbReference>
<evidence type="ECO:0000256" key="6">
    <source>
        <dbReference type="ARBA" id="ARBA00023004"/>
    </source>
</evidence>
<evidence type="ECO:0000256" key="5">
    <source>
        <dbReference type="ARBA" id="ARBA00023002"/>
    </source>
</evidence>
<name>A0AAD4KFY6_9EURO</name>
<proteinExistence type="inferred from homology"/>
<dbReference type="InterPro" id="IPR002401">
    <property type="entry name" value="Cyt_P450_E_grp-I"/>
</dbReference>
<accession>A0AAD4KFY6</accession>
<dbReference type="Gene3D" id="1.10.630.10">
    <property type="entry name" value="Cytochrome P450"/>
    <property type="match status" value="1"/>
</dbReference>
<feature type="transmembrane region" description="Helical" evidence="10">
    <location>
        <begin position="12"/>
        <end position="34"/>
    </location>
</feature>
<keyword evidence="10" id="KW-1133">Transmembrane helix</keyword>
<keyword evidence="3 8" id="KW-0349">Heme</keyword>
<evidence type="ECO:0000256" key="1">
    <source>
        <dbReference type="ARBA" id="ARBA00001971"/>
    </source>
</evidence>
<dbReference type="Proteomes" id="UP001201262">
    <property type="component" value="Unassembled WGS sequence"/>
</dbReference>
<keyword evidence="10" id="KW-0812">Transmembrane</keyword>
<evidence type="ECO:0000256" key="3">
    <source>
        <dbReference type="ARBA" id="ARBA00022617"/>
    </source>
</evidence>
<comment type="caution">
    <text evidence="11">The sequence shown here is derived from an EMBL/GenBank/DDBJ whole genome shotgun (WGS) entry which is preliminary data.</text>
</comment>
<evidence type="ECO:0000256" key="8">
    <source>
        <dbReference type="PIRSR" id="PIRSR602401-1"/>
    </source>
</evidence>
<feature type="binding site" description="axial binding residue" evidence="8">
    <location>
        <position position="454"/>
    </location>
    <ligand>
        <name>heme</name>
        <dbReference type="ChEBI" id="CHEBI:30413"/>
    </ligand>
    <ligandPart>
        <name>Fe</name>
        <dbReference type="ChEBI" id="CHEBI:18248"/>
    </ligandPart>
</feature>
<evidence type="ECO:0000313" key="11">
    <source>
        <dbReference type="EMBL" id="KAH8689456.1"/>
    </source>
</evidence>
<dbReference type="GO" id="GO:0016705">
    <property type="term" value="F:oxidoreductase activity, acting on paired donors, with incorporation or reduction of molecular oxygen"/>
    <property type="evidence" value="ECO:0007669"/>
    <property type="project" value="InterPro"/>
</dbReference>
<dbReference type="PROSITE" id="PS00086">
    <property type="entry name" value="CYTOCHROME_P450"/>
    <property type="match status" value="1"/>
</dbReference>
<evidence type="ECO:0000256" key="9">
    <source>
        <dbReference type="RuleBase" id="RU000461"/>
    </source>
</evidence>
<dbReference type="Pfam" id="PF00067">
    <property type="entry name" value="p450"/>
    <property type="match status" value="1"/>
</dbReference>
<dbReference type="InterPro" id="IPR017972">
    <property type="entry name" value="Cyt_P450_CS"/>
</dbReference>
<reference evidence="11" key="1">
    <citation type="submission" date="2021-12" db="EMBL/GenBank/DDBJ databases">
        <title>Convergent genome expansion in fungi linked to evolution of root-endophyte symbiosis.</title>
        <authorList>
            <consortium name="DOE Joint Genome Institute"/>
            <person name="Ke Y.-H."/>
            <person name="Bonito G."/>
            <person name="Liao H.-L."/>
            <person name="Looney B."/>
            <person name="Rojas-Flechas A."/>
            <person name="Nash J."/>
            <person name="Hameed K."/>
            <person name="Schadt C."/>
            <person name="Martin F."/>
            <person name="Crous P.W."/>
            <person name="Miettinen O."/>
            <person name="Magnuson J.K."/>
            <person name="Labbe J."/>
            <person name="Jacobson D."/>
            <person name="Doktycz M.J."/>
            <person name="Veneault-Fourrey C."/>
            <person name="Kuo A."/>
            <person name="Mondo S."/>
            <person name="Calhoun S."/>
            <person name="Riley R."/>
            <person name="Ohm R."/>
            <person name="LaButti K."/>
            <person name="Andreopoulos B."/>
            <person name="Pangilinan J."/>
            <person name="Nolan M."/>
            <person name="Tritt A."/>
            <person name="Clum A."/>
            <person name="Lipzen A."/>
            <person name="Daum C."/>
            <person name="Barry K."/>
            <person name="Grigoriev I.V."/>
            <person name="Vilgalys R."/>
        </authorList>
    </citation>
    <scope>NUCLEOTIDE SEQUENCE</scope>
    <source>
        <strain evidence="11">PMI_201</strain>
    </source>
</reference>
<dbReference type="PANTHER" id="PTHR24305">
    <property type="entry name" value="CYTOCHROME P450"/>
    <property type="match status" value="1"/>
</dbReference>
<evidence type="ECO:0000256" key="2">
    <source>
        <dbReference type="ARBA" id="ARBA00010617"/>
    </source>
</evidence>
<dbReference type="PRINTS" id="PR00385">
    <property type="entry name" value="P450"/>
</dbReference>
<dbReference type="GeneID" id="70244917"/>
<keyword evidence="4 8" id="KW-0479">Metal-binding</keyword>
<dbReference type="AlphaFoldDB" id="A0AAD4KFY6"/>
<evidence type="ECO:0000313" key="12">
    <source>
        <dbReference type="Proteomes" id="UP001201262"/>
    </source>
</evidence>
<dbReference type="GO" id="GO:0005506">
    <property type="term" value="F:iron ion binding"/>
    <property type="evidence" value="ECO:0007669"/>
    <property type="project" value="InterPro"/>
</dbReference>
<dbReference type="InterPro" id="IPR001128">
    <property type="entry name" value="Cyt_P450"/>
</dbReference>
<dbReference type="PRINTS" id="PR00463">
    <property type="entry name" value="EP450I"/>
</dbReference>
<dbReference type="InterPro" id="IPR050121">
    <property type="entry name" value="Cytochrome_P450_monoxygenase"/>
</dbReference>
<evidence type="ECO:0000256" key="4">
    <source>
        <dbReference type="ARBA" id="ARBA00022723"/>
    </source>
</evidence>
<keyword evidence="7 9" id="KW-0503">Monooxygenase</keyword>
<dbReference type="GO" id="GO:0004497">
    <property type="term" value="F:monooxygenase activity"/>
    <property type="evidence" value="ECO:0007669"/>
    <property type="project" value="UniProtKB-KW"/>
</dbReference>
<dbReference type="PANTHER" id="PTHR24305:SF210">
    <property type="entry name" value="CYTOCHROME P450 MONOOXYGENASE ASQL-RELATED"/>
    <property type="match status" value="1"/>
</dbReference>
<keyword evidence="10" id="KW-0472">Membrane</keyword>
<gene>
    <name evidence="11" type="ORF">BGW36DRAFT_365224</name>
</gene>
<dbReference type="InterPro" id="IPR036396">
    <property type="entry name" value="Cyt_P450_sf"/>
</dbReference>
<keyword evidence="12" id="KW-1185">Reference proteome</keyword>
<evidence type="ECO:0000256" key="10">
    <source>
        <dbReference type="SAM" id="Phobius"/>
    </source>
</evidence>
<organism evidence="11 12">
    <name type="scientific">Talaromyces proteolyticus</name>
    <dbReference type="NCBI Taxonomy" id="1131652"/>
    <lineage>
        <taxon>Eukaryota</taxon>
        <taxon>Fungi</taxon>
        <taxon>Dikarya</taxon>
        <taxon>Ascomycota</taxon>
        <taxon>Pezizomycotina</taxon>
        <taxon>Eurotiomycetes</taxon>
        <taxon>Eurotiomycetidae</taxon>
        <taxon>Eurotiales</taxon>
        <taxon>Trichocomaceae</taxon>
        <taxon>Talaromyces</taxon>
        <taxon>Talaromyces sect. Bacilispori</taxon>
    </lineage>
</organism>
<dbReference type="CDD" id="cd11058">
    <property type="entry name" value="CYP60B-like"/>
    <property type="match status" value="1"/>
</dbReference>
<comment type="similarity">
    <text evidence="2 9">Belongs to the cytochrome P450 family.</text>
</comment>